<sequence>MSDTPSTGFSIIHPTSSEGQVPPPRHLSLTHPVVAKRISFYKSGDPQFGGVRVVVNPRSFKSFDALLDNLSRKVPLPFGVRNISTPRGRHSITRLEELEDGESYLCSHGRKVQPVDLDKARRRPRPWLSSRAISAHAQSHPVAVAAPGMPRAPRSLVVFRNGDPKTRRAVLLSRRVTQSFEAFLQHLTEVMQRPVVKLYATDGRRVPSLQAVILSSGAVVAAGKEPFKPGNYDIQKYLLPARLPGISQRVYPKGNAKSESRKSSNWKVFIITSDLPDAGTSSQIYMILYGQHRSSAPIYLYGTDGARFQVGHEDIFTITVGDIGALFKIRIGHTNSGPSPSWHCKEIQLHNTNSGKQFYVPVQRRLARDQEDGEICREFPLLSKGQPVLPDRKDSTPVTIYEVTVATGELWNAGTVANVYISIHGEKGDTGSRQLFRSKSSFNFLRGQTDTFFLEAVHLGDLCKIVIGHDGLGPGNGWFLDDVVIKDPTTNYEYAFFCHRWLDQGEDDCKIVRELYARDNSIFSASRYHHDTSEINGPLFIFSGQKLELKRKETWTAESWKFTKGNTLQFYNKLTGGFVRLHPDGTVDAIGEKTDKYGVFDVIFNKRNICIFQSHEMRHLSLALDNGVVTGMVSGEATTELRVLYQPNRCALLESALVPGHTVVFDRHGKIADASSAGYANLSKEFVIFVKGVFLNSAVVLLATSLCQALCLQPDGSCTGVGSQSEKSYWKVHKISSGICMFESVKNAQMYLRIKDGRCDGTGTGDVDCHFKIKKNLKNASINLESMKSPGLFVGLQSDGQAKPMIYTKDENVCFYPQVIQFGRENPMGMSATPSQEEEKIHESKKQEKIPPESEARSPLPSSTAKEIRHFQSSETLLSEDEWKVLVLTGNIGTQANVTLWVYGDKGVTGPISLRKDSSEQLFLPGHEDEFQVEIRSIGNIYKIRIGHDGTSEQPEWNLQRVTMQHTKSKKILDFAANVWLSRIQTDGDVVCELPVVKGGQAIFPLVRYQVDVYTGQLKHAETESEVFICLFGERGDSGLRQLYKSNMQVKFQRGQIDKFQVAAVSLGKLQKVLLRCEASDKSQYWYCEQVTVREPGTMSESIFTCQSWLPFMSQGIIHSEIELYLQEMQINQQPKIQEEANDREWKVTIVTGDLENACTTATVFLYVYGETKCSGPIILGSGKHQLFNPNTADIFRVKMIQYISLGLHRVRIMNITIFHLSVISYDDDAFFWIPPEGPSNKSPLSTDTGNGWFLGSIVVKSEEEDSSEEVLFPCNRWLDEYQDDGKTQWELLAESSPSAGGETGSTIS</sequence>
<keyword evidence="9" id="KW-0966">Cell projection</keyword>
<keyword evidence="10" id="KW-0844">Vision</keyword>
<feature type="compositionally biased region" description="Basic and acidic residues" evidence="15">
    <location>
        <begin position="837"/>
        <end position="856"/>
    </location>
</feature>
<name>A0A2I3GTF0_NOMLE</name>
<evidence type="ECO:0000256" key="8">
    <source>
        <dbReference type="ARBA" id="ARBA00023212"/>
    </source>
</evidence>
<evidence type="ECO:0000256" key="2">
    <source>
        <dbReference type="ARBA" id="ARBA00004504"/>
    </source>
</evidence>
<dbReference type="Gene3D" id="2.80.10.50">
    <property type="match status" value="2"/>
</dbReference>
<evidence type="ECO:0000256" key="6">
    <source>
        <dbReference type="ARBA" id="ARBA00022794"/>
    </source>
</evidence>
<dbReference type="EMBL" id="ADFV01167147">
    <property type="status" value="NOT_ANNOTATED_CDS"/>
    <property type="molecule type" value="Genomic_DNA"/>
</dbReference>
<evidence type="ECO:0000256" key="14">
    <source>
        <dbReference type="PROSITE-ProRule" id="PRU00152"/>
    </source>
</evidence>
<keyword evidence="7" id="KW-0969">Cilium</keyword>
<dbReference type="GO" id="GO:0005930">
    <property type="term" value="C:axoneme"/>
    <property type="evidence" value="ECO:0007669"/>
    <property type="project" value="UniProtKB-SubCell"/>
</dbReference>
<keyword evidence="4" id="KW-0716">Sensory transduction</keyword>
<dbReference type="InterPro" id="IPR036572">
    <property type="entry name" value="Doublecortin_dom_sf"/>
</dbReference>
<comment type="subcellular location">
    <subcellularLocation>
        <location evidence="2">Cell projection</location>
        <location evidence="2">Cilium</location>
        <location evidence="2">Photoreceptor outer segment</location>
    </subcellularLocation>
    <subcellularLocation>
        <location evidence="1">Cytoplasm</location>
        <location evidence="1">Cytoskeleton</location>
        <location evidence="1">Cilium axoneme</location>
    </subcellularLocation>
</comment>
<keyword evidence="6" id="KW-0970">Cilium biogenesis/degradation</keyword>
<feature type="domain" description="PLAT" evidence="16">
    <location>
        <begin position="264"/>
        <end position="380"/>
    </location>
</feature>
<comment type="caution">
    <text evidence="14">Lacks conserved residue(s) required for the propagation of feature annotation.</text>
</comment>
<dbReference type="InterPro" id="IPR052970">
    <property type="entry name" value="Inner_ear_hair_cell_LOXHD"/>
</dbReference>
<evidence type="ECO:0000256" key="9">
    <source>
        <dbReference type="ARBA" id="ARBA00023273"/>
    </source>
</evidence>
<accession>A0A2I3GTF0</accession>
<dbReference type="SMART" id="SM00537">
    <property type="entry name" value="DCX"/>
    <property type="match status" value="2"/>
</dbReference>
<comment type="subunit">
    <text evidence="13">Interacts (via the doublecortin domains) with microtubules. Interacts with RP1L1. Interacts with MAK.</text>
</comment>
<dbReference type="SUPFAM" id="SSF50353">
    <property type="entry name" value="Cytokine"/>
    <property type="match status" value="2"/>
</dbReference>
<evidence type="ECO:0000256" key="13">
    <source>
        <dbReference type="ARBA" id="ARBA00046756"/>
    </source>
</evidence>
<dbReference type="EMBL" id="ADFV01167151">
    <property type="status" value="NOT_ANNOTATED_CDS"/>
    <property type="molecule type" value="Genomic_DNA"/>
</dbReference>
<keyword evidence="19" id="KW-1185">Reference proteome</keyword>
<dbReference type="Gene3D" id="3.10.20.230">
    <property type="entry name" value="Doublecortin domain"/>
    <property type="match status" value="2"/>
</dbReference>
<dbReference type="SUPFAM" id="SSF89837">
    <property type="entry name" value="Doublecortin (DC)"/>
    <property type="match status" value="2"/>
</dbReference>
<feature type="domain" description="PLAT" evidence="16">
    <location>
        <begin position="399"/>
        <end position="516"/>
    </location>
</feature>
<feature type="compositionally biased region" description="Polar residues" evidence="15">
    <location>
        <begin position="1"/>
        <end position="19"/>
    </location>
</feature>
<evidence type="ECO:0000256" key="11">
    <source>
        <dbReference type="ARBA" id="ARBA00043933"/>
    </source>
</evidence>
<dbReference type="PANTHER" id="PTHR45901">
    <property type="entry name" value="PROTEIN CBG12474"/>
    <property type="match status" value="1"/>
</dbReference>
<dbReference type="Ensembl" id="ENSNLET00000040266.1">
    <property type="protein sequence ID" value="ENSNLEP00000034510.1"/>
    <property type="gene ID" value="ENSNLEG00000001087.2"/>
</dbReference>
<dbReference type="PANTHER" id="PTHR45901:SF7">
    <property type="entry name" value="OXYGEN-REGULATED PROTEIN 1"/>
    <property type="match status" value="1"/>
</dbReference>
<comment type="function">
    <text evidence="11">Microtubule-associated protein regulating the stability and length of the microtubule-based axoneme of photoreceptors. Required for the differentiation of photoreceptor cells, it plays a role in the organization of the outer segment of rod and cone photoreceptors ensuring the correct orientation and higher-order stacking of outer segment disks along the photoreceptor axoneme.</text>
</comment>
<keyword evidence="5" id="KW-0677">Repeat</keyword>
<keyword evidence="8" id="KW-0206">Cytoskeleton</keyword>
<gene>
    <name evidence="18" type="primary">LOC100592026</name>
</gene>
<feature type="domain" description="PLAT" evidence="16">
    <location>
        <begin position="1144"/>
        <end position="1293"/>
    </location>
</feature>
<evidence type="ECO:0000256" key="1">
    <source>
        <dbReference type="ARBA" id="ARBA00004430"/>
    </source>
</evidence>
<reference evidence="18" key="2">
    <citation type="submission" date="2025-08" db="UniProtKB">
        <authorList>
            <consortium name="Ensembl"/>
        </authorList>
    </citation>
    <scope>IDENTIFICATION</scope>
</reference>
<dbReference type="EMBL" id="ADFV01167150">
    <property type="status" value="NOT_ANNOTATED_CDS"/>
    <property type="molecule type" value="Genomic_DNA"/>
</dbReference>
<dbReference type="PROSITE" id="PS50309">
    <property type="entry name" value="DC"/>
    <property type="match status" value="2"/>
</dbReference>
<dbReference type="GeneTree" id="ENSGT00940000154242"/>
<evidence type="ECO:0000256" key="7">
    <source>
        <dbReference type="ARBA" id="ARBA00023069"/>
    </source>
</evidence>
<organism evidence="18 19">
    <name type="scientific">Nomascus leucogenys</name>
    <name type="common">Northern white-cheeked gibbon</name>
    <name type="synonym">Hylobates leucogenys</name>
    <dbReference type="NCBI Taxonomy" id="61853"/>
    <lineage>
        <taxon>Eukaryota</taxon>
        <taxon>Metazoa</taxon>
        <taxon>Chordata</taxon>
        <taxon>Craniata</taxon>
        <taxon>Vertebrata</taxon>
        <taxon>Euteleostomi</taxon>
        <taxon>Mammalia</taxon>
        <taxon>Eutheria</taxon>
        <taxon>Euarchontoglires</taxon>
        <taxon>Primates</taxon>
        <taxon>Haplorrhini</taxon>
        <taxon>Catarrhini</taxon>
        <taxon>Hylobatidae</taxon>
        <taxon>Nomascus</taxon>
    </lineage>
</organism>
<evidence type="ECO:0000313" key="19">
    <source>
        <dbReference type="Proteomes" id="UP000001073"/>
    </source>
</evidence>
<dbReference type="InterPro" id="IPR008996">
    <property type="entry name" value="IL1/FGF"/>
</dbReference>
<feature type="domain" description="Doublecortin" evidence="17">
    <location>
        <begin position="36"/>
        <end position="118"/>
    </location>
</feature>
<dbReference type="SUPFAM" id="SSF49723">
    <property type="entry name" value="Lipase/lipooxygenase domain (PLAT/LH2 domain)"/>
    <property type="match status" value="5"/>
</dbReference>
<dbReference type="GO" id="GO:0001917">
    <property type="term" value="C:photoreceptor inner segment"/>
    <property type="evidence" value="ECO:0007669"/>
    <property type="project" value="UniProtKB-ARBA"/>
</dbReference>
<dbReference type="CDD" id="cd23312">
    <property type="entry name" value="beta-trefoil_FGF_RP1"/>
    <property type="match status" value="2"/>
</dbReference>
<dbReference type="Pfam" id="PF03607">
    <property type="entry name" value="DCX"/>
    <property type="match status" value="2"/>
</dbReference>
<evidence type="ECO:0000256" key="3">
    <source>
        <dbReference type="ARBA" id="ARBA00022490"/>
    </source>
</evidence>
<dbReference type="EMBL" id="ADFV01167146">
    <property type="status" value="NOT_ANNOTATED_CDS"/>
    <property type="molecule type" value="Genomic_DNA"/>
</dbReference>
<evidence type="ECO:0000256" key="5">
    <source>
        <dbReference type="ARBA" id="ARBA00022737"/>
    </source>
</evidence>
<dbReference type="FunFam" id="3.10.20.230:FF:000007">
    <property type="entry name" value="Oxygen-regulated protein 1"/>
    <property type="match status" value="1"/>
</dbReference>
<evidence type="ECO:0000313" key="18">
    <source>
        <dbReference type="Ensembl" id="ENSNLEP00000034510.1"/>
    </source>
</evidence>
<dbReference type="GO" id="GO:0009416">
    <property type="term" value="P:response to light stimulus"/>
    <property type="evidence" value="ECO:0007669"/>
    <property type="project" value="UniProtKB-ARBA"/>
</dbReference>
<reference evidence="18" key="3">
    <citation type="submission" date="2025-09" db="UniProtKB">
        <authorList>
            <consortium name="Ensembl"/>
        </authorList>
    </citation>
    <scope>IDENTIFICATION</scope>
</reference>
<dbReference type="GO" id="GO:0032391">
    <property type="term" value="C:photoreceptor connecting cilium"/>
    <property type="evidence" value="ECO:0007669"/>
    <property type="project" value="UniProtKB-ARBA"/>
</dbReference>
<dbReference type="GO" id="GO:0030030">
    <property type="term" value="P:cell projection organization"/>
    <property type="evidence" value="ECO:0007669"/>
    <property type="project" value="UniProtKB-KW"/>
</dbReference>
<dbReference type="GO" id="GO:0035556">
    <property type="term" value="P:intracellular signal transduction"/>
    <property type="evidence" value="ECO:0007669"/>
    <property type="project" value="InterPro"/>
</dbReference>
<dbReference type="CDD" id="cd17145">
    <property type="entry name" value="DCX1_RP1"/>
    <property type="match status" value="1"/>
</dbReference>
<dbReference type="Gene3D" id="2.60.60.20">
    <property type="entry name" value="PLAT/LH2 domain"/>
    <property type="match status" value="4"/>
</dbReference>
<dbReference type="EMBL" id="ADFV01167144">
    <property type="status" value="NOT_ANNOTATED_CDS"/>
    <property type="molecule type" value="Genomic_DNA"/>
</dbReference>
<dbReference type="OMA" id="HEYAFFC"/>
<dbReference type="EMBL" id="ADFV01167149">
    <property type="status" value="NOT_ANNOTATED_CDS"/>
    <property type="molecule type" value="Genomic_DNA"/>
</dbReference>
<dbReference type="Pfam" id="PF01477">
    <property type="entry name" value="PLAT"/>
    <property type="match status" value="5"/>
</dbReference>
<feature type="region of interest" description="Disordered" evidence="15">
    <location>
        <begin position="1"/>
        <end position="25"/>
    </location>
</feature>
<dbReference type="EMBL" id="ADFV01167148">
    <property type="status" value="NOT_ANNOTATED_CDS"/>
    <property type="molecule type" value="Genomic_DNA"/>
</dbReference>
<dbReference type="InterPro" id="IPR003533">
    <property type="entry name" value="Doublecortin_dom"/>
</dbReference>
<evidence type="ECO:0000259" key="16">
    <source>
        <dbReference type="PROSITE" id="PS50095"/>
    </source>
</evidence>
<proteinExistence type="predicted"/>
<dbReference type="InterPro" id="IPR036392">
    <property type="entry name" value="PLAT/LH2_dom_sf"/>
</dbReference>
<feature type="domain" description="PLAT" evidence="16">
    <location>
        <begin position="881"/>
        <end position="995"/>
    </location>
</feature>
<dbReference type="PROSITE" id="PS50095">
    <property type="entry name" value="PLAT"/>
    <property type="match status" value="5"/>
</dbReference>
<dbReference type="CDD" id="cd17147">
    <property type="entry name" value="DCX2_RP1"/>
    <property type="match status" value="1"/>
</dbReference>
<keyword evidence="3" id="KW-0963">Cytoplasm</keyword>
<evidence type="ECO:0000256" key="15">
    <source>
        <dbReference type="SAM" id="MobiDB-lite"/>
    </source>
</evidence>
<feature type="region of interest" description="Disordered" evidence="15">
    <location>
        <begin position="826"/>
        <end position="865"/>
    </location>
</feature>
<dbReference type="CDD" id="cd01756">
    <property type="entry name" value="PLAT_repeat"/>
    <property type="match status" value="2"/>
</dbReference>
<reference evidence="18 19" key="1">
    <citation type="submission" date="2012-10" db="EMBL/GenBank/DDBJ databases">
        <authorList>
            <consortium name="Gibbon Genome Sequencing Consortium"/>
        </authorList>
    </citation>
    <scope>NUCLEOTIDE SEQUENCE [LARGE SCALE GENOMIC DNA]</scope>
</reference>
<feature type="domain" description="Doublecortin" evidence="17">
    <location>
        <begin position="154"/>
        <end position="233"/>
    </location>
</feature>
<dbReference type="Proteomes" id="UP000001073">
    <property type="component" value="Chromosome 16"/>
</dbReference>
<dbReference type="EMBL" id="ADFV01167143">
    <property type="status" value="NOT_ANNOTATED_CDS"/>
    <property type="molecule type" value="Genomic_DNA"/>
</dbReference>
<protein>
    <recommendedName>
        <fullName evidence="12">Oxygen-regulated protein 1</fullName>
    </recommendedName>
</protein>
<feature type="domain" description="PLAT" evidence="16">
    <location>
        <begin position="1007"/>
        <end position="1124"/>
    </location>
</feature>
<dbReference type="GO" id="GO:0001750">
    <property type="term" value="C:photoreceptor outer segment"/>
    <property type="evidence" value="ECO:0007669"/>
    <property type="project" value="UniProtKB-SubCell"/>
</dbReference>
<evidence type="ECO:0000256" key="12">
    <source>
        <dbReference type="ARBA" id="ARBA00044186"/>
    </source>
</evidence>
<dbReference type="GO" id="GO:0007601">
    <property type="term" value="P:visual perception"/>
    <property type="evidence" value="ECO:0007669"/>
    <property type="project" value="UniProtKB-KW"/>
</dbReference>
<dbReference type="SMART" id="SM00308">
    <property type="entry name" value="LH2"/>
    <property type="match status" value="4"/>
</dbReference>
<evidence type="ECO:0000256" key="10">
    <source>
        <dbReference type="ARBA" id="ARBA00023305"/>
    </source>
</evidence>
<evidence type="ECO:0000256" key="4">
    <source>
        <dbReference type="ARBA" id="ARBA00022606"/>
    </source>
</evidence>
<dbReference type="EMBL" id="ADFV01167145">
    <property type="status" value="NOT_ANNOTATED_CDS"/>
    <property type="molecule type" value="Genomic_DNA"/>
</dbReference>
<dbReference type="InterPro" id="IPR001024">
    <property type="entry name" value="PLAT/LH2_dom"/>
</dbReference>
<dbReference type="EMBL" id="ADFV01167142">
    <property type="status" value="NOT_ANNOTATED_CDS"/>
    <property type="molecule type" value="Genomic_DNA"/>
</dbReference>
<dbReference type="FunFam" id="3.10.20.230:FF:000006">
    <property type="entry name" value="Oxygen-regulated protein 1"/>
    <property type="match status" value="1"/>
</dbReference>
<evidence type="ECO:0000259" key="17">
    <source>
        <dbReference type="PROSITE" id="PS50309"/>
    </source>
</evidence>
<dbReference type="Gene3D" id="2.40.180.10">
    <property type="entry name" value="Catalase core domain"/>
    <property type="match status" value="1"/>
</dbReference>